<accession>A0A9Q3J605</accession>
<sequence>MGLPTVSFHASLGAWIFSIVKAGKHHPHHACDNHIELKGLIPPVSGTYSLSNQDSEKLQAYITENKKKGFIRPSFSSTGAPVLFIKEKDGGLRLCVYYHKINAVTRKNRYPIPPMSQLLTIFNGSTTFWKIDLFGAYNLLRIKEGDEHSTSFRKRYCSYV</sequence>
<evidence type="ECO:0008006" key="3">
    <source>
        <dbReference type="Google" id="ProtNLM"/>
    </source>
</evidence>
<dbReference type="InterPro" id="IPR053134">
    <property type="entry name" value="RNA-dir_DNA_polymerase"/>
</dbReference>
<dbReference type="Gene3D" id="3.30.70.270">
    <property type="match status" value="1"/>
</dbReference>
<dbReference type="CDD" id="cd01647">
    <property type="entry name" value="RT_LTR"/>
    <property type="match status" value="1"/>
</dbReference>
<protein>
    <recommendedName>
        <fullName evidence="3">Reverse transcriptase domain-containing protein</fullName>
    </recommendedName>
</protein>
<name>A0A9Q3J605_9BASI</name>
<dbReference type="Proteomes" id="UP000765509">
    <property type="component" value="Unassembled WGS sequence"/>
</dbReference>
<dbReference type="InterPro" id="IPR043502">
    <property type="entry name" value="DNA/RNA_pol_sf"/>
</dbReference>
<keyword evidence="2" id="KW-1185">Reference proteome</keyword>
<dbReference type="PANTHER" id="PTHR24559:SF440">
    <property type="entry name" value="RIBONUCLEASE H"/>
    <property type="match status" value="1"/>
</dbReference>
<reference evidence="1" key="1">
    <citation type="submission" date="2021-03" db="EMBL/GenBank/DDBJ databases">
        <title>Draft genome sequence of rust myrtle Austropuccinia psidii MF-1, a brazilian biotype.</title>
        <authorList>
            <person name="Quecine M.C."/>
            <person name="Pachon D.M.R."/>
            <person name="Bonatelli M.L."/>
            <person name="Correr F.H."/>
            <person name="Franceschini L.M."/>
            <person name="Leite T.F."/>
            <person name="Margarido G.R.A."/>
            <person name="Almeida C.A."/>
            <person name="Ferrarezi J.A."/>
            <person name="Labate C.A."/>
        </authorList>
    </citation>
    <scope>NUCLEOTIDE SEQUENCE</scope>
    <source>
        <strain evidence="1">MF-1</strain>
    </source>
</reference>
<dbReference type="SUPFAM" id="SSF56672">
    <property type="entry name" value="DNA/RNA polymerases"/>
    <property type="match status" value="1"/>
</dbReference>
<gene>
    <name evidence="1" type="ORF">O181_095866</name>
</gene>
<dbReference type="AlphaFoldDB" id="A0A9Q3J605"/>
<proteinExistence type="predicted"/>
<organism evidence="1 2">
    <name type="scientific">Austropuccinia psidii MF-1</name>
    <dbReference type="NCBI Taxonomy" id="1389203"/>
    <lineage>
        <taxon>Eukaryota</taxon>
        <taxon>Fungi</taxon>
        <taxon>Dikarya</taxon>
        <taxon>Basidiomycota</taxon>
        <taxon>Pucciniomycotina</taxon>
        <taxon>Pucciniomycetes</taxon>
        <taxon>Pucciniales</taxon>
        <taxon>Sphaerophragmiaceae</taxon>
        <taxon>Austropuccinia</taxon>
    </lineage>
</organism>
<dbReference type="EMBL" id="AVOT02063455">
    <property type="protein sequence ID" value="MBW0556151.1"/>
    <property type="molecule type" value="Genomic_DNA"/>
</dbReference>
<dbReference type="Gene3D" id="3.10.10.10">
    <property type="entry name" value="HIV Type 1 Reverse Transcriptase, subunit A, domain 1"/>
    <property type="match status" value="1"/>
</dbReference>
<evidence type="ECO:0000313" key="2">
    <source>
        <dbReference type="Proteomes" id="UP000765509"/>
    </source>
</evidence>
<dbReference type="OrthoDB" id="1686402at2759"/>
<evidence type="ECO:0000313" key="1">
    <source>
        <dbReference type="EMBL" id="MBW0556151.1"/>
    </source>
</evidence>
<comment type="caution">
    <text evidence="1">The sequence shown here is derived from an EMBL/GenBank/DDBJ whole genome shotgun (WGS) entry which is preliminary data.</text>
</comment>
<dbReference type="PANTHER" id="PTHR24559">
    <property type="entry name" value="TRANSPOSON TY3-I GAG-POL POLYPROTEIN"/>
    <property type="match status" value="1"/>
</dbReference>
<dbReference type="InterPro" id="IPR043128">
    <property type="entry name" value="Rev_trsase/Diguanyl_cyclase"/>
</dbReference>